<feature type="transmembrane region" description="Helical" evidence="7">
    <location>
        <begin position="215"/>
        <end position="233"/>
    </location>
</feature>
<reference evidence="9" key="1">
    <citation type="journal article" date="2023" name="Mol. Phylogenet. Evol.">
        <title>Genome-scale phylogeny and comparative genomics of the fungal order Sordariales.</title>
        <authorList>
            <person name="Hensen N."/>
            <person name="Bonometti L."/>
            <person name="Westerberg I."/>
            <person name="Brannstrom I.O."/>
            <person name="Guillou S."/>
            <person name="Cros-Aarteil S."/>
            <person name="Calhoun S."/>
            <person name="Haridas S."/>
            <person name="Kuo A."/>
            <person name="Mondo S."/>
            <person name="Pangilinan J."/>
            <person name="Riley R."/>
            <person name="LaButti K."/>
            <person name="Andreopoulos B."/>
            <person name="Lipzen A."/>
            <person name="Chen C."/>
            <person name="Yan M."/>
            <person name="Daum C."/>
            <person name="Ng V."/>
            <person name="Clum A."/>
            <person name="Steindorff A."/>
            <person name="Ohm R.A."/>
            <person name="Martin F."/>
            <person name="Silar P."/>
            <person name="Natvig D.O."/>
            <person name="Lalanne C."/>
            <person name="Gautier V."/>
            <person name="Ament-Velasquez S.L."/>
            <person name="Kruys A."/>
            <person name="Hutchinson M.I."/>
            <person name="Powell A.J."/>
            <person name="Barry K."/>
            <person name="Miller A.N."/>
            <person name="Grigoriev I.V."/>
            <person name="Debuchy R."/>
            <person name="Gladieux P."/>
            <person name="Hiltunen Thoren M."/>
            <person name="Johannesson H."/>
        </authorList>
    </citation>
    <scope>NUCLEOTIDE SEQUENCE</scope>
    <source>
        <strain evidence="9">PSN293</strain>
    </source>
</reference>
<keyword evidence="10" id="KW-1185">Reference proteome</keyword>
<evidence type="ECO:0000256" key="4">
    <source>
        <dbReference type="ARBA" id="ARBA00023136"/>
    </source>
</evidence>
<evidence type="ECO:0000313" key="10">
    <source>
        <dbReference type="Proteomes" id="UP001301769"/>
    </source>
</evidence>
<evidence type="ECO:0000256" key="5">
    <source>
        <dbReference type="ARBA" id="ARBA00038359"/>
    </source>
</evidence>
<dbReference type="GO" id="GO:0016020">
    <property type="term" value="C:membrane"/>
    <property type="evidence" value="ECO:0007669"/>
    <property type="project" value="UniProtKB-SubCell"/>
</dbReference>
<dbReference type="Proteomes" id="UP001301769">
    <property type="component" value="Unassembled WGS sequence"/>
</dbReference>
<feature type="transmembrane region" description="Helical" evidence="7">
    <location>
        <begin position="22"/>
        <end position="43"/>
    </location>
</feature>
<organism evidence="9 10">
    <name type="scientific">Rhypophila decipiens</name>
    <dbReference type="NCBI Taxonomy" id="261697"/>
    <lineage>
        <taxon>Eukaryota</taxon>
        <taxon>Fungi</taxon>
        <taxon>Dikarya</taxon>
        <taxon>Ascomycota</taxon>
        <taxon>Pezizomycotina</taxon>
        <taxon>Sordariomycetes</taxon>
        <taxon>Sordariomycetidae</taxon>
        <taxon>Sordariales</taxon>
        <taxon>Naviculisporaceae</taxon>
        <taxon>Rhypophila</taxon>
    </lineage>
</organism>
<dbReference type="AlphaFoldDB" id="A0AAN7AYR3"/>
<evidence type="ECO:0000256" key="2">
    <source>
        <dbReference type="ARBA" id="ARBA00022692"/>
    </source>
</evidence>
<evidence type="ECO:0000259" key="8">
    <source>
        <dbReference type="Pfam" id="PF20684"/>
    </source>
</evidence>
<keyword evidence="2 7" id="KW-0812">Transmembrane</keyword>
<feature type="transmembrane region" description="Helical" evidence="7">
    <location>
        <begin position="55"/>
        <end position="80"/>
    </location>
</feature>
<evidence type="ECO:0000256" key="3">
    <source>
        <dbReference type="ARBA" id="ARBA00022989"/>
    </source>
</evidence>
<feature type="transmembrane region" description="Helical" evidence="7">
    <location>
        <begin position="253"/>
        <end position="271"/>
    </location>
</feature>
<dbReference type="PANTHER" id="PTHR33048:SF47">
    <property type="entry name" value="INTEGRAL MEMBRANE PROTEIN-RELATED"/>
    <property type="match status" value="1"/>
</dbReference>
<proteinExistence type="inferred from homology"/>
<keyword evidence="3 7" id="KW-1133">Transmembrane helix</keyword>
<evidence type="ECO:0000313" key="9">
    <source>
        <dbReference type="EMBL" id="KAK4206376.1"/>
    </source>
</evidence>
<protein>
    <submittedName>
        <fullName evidence="9">Integral membrane protein</fullName>
    </submittedName>
</protein>
<feature type="region of interest" description="Disordered" evidence="6">
    <location>
        <begin position="297"/>
        <end position="325"/>
    </location>
</feature>
<feature type="domain" description="Rhodopsin" evidence="8">
    <location>
        <begin position="39"/>
        <end position="277"/>
    </location>
</feature>
<comment type="subcellular location">
    <subcellularLocation>
        <location evidence="1">Membrane</location>
        <topology evidence="1">Multi-pass membrane protein</topology>
    </subcellularLocation>
</comment>
<gene>
    <name evidence="9" type="ORF">QBC37DRAFT_459489</name>
</gene>
<dbReference type="EMBL" id="MU858428">
    <property type="protein sequence ID" value="KAK4206376.1"/>
    <property type="molecule type" value="Genomic_DNA"/>
</dbReference>
<feature type="transmembrane region" description="Helical" evidence="7">
    <location>
        <begin position="100"/>
        <end position="124"/>
    </location>
</feature>
<name>A0AAN7AYR3_9PEZI</name>
<evidence type="ECO:0000256" key="6">
    <source>
        <dbReference type="SAM" id="MobiDB-lite"/>
    </source>
</evidence>
<comment type="caution">
    <text evidence="9">The sequence shown here is derived from an EMBL/GenBank/DDBJ whole genome shotgun (WGS) entry which is preliminary data.</text>
</comment>
<accession>A0AAN7AYR3</accession>
<feature type="transmembrane region" description="Helical" evidence="7">
    <location>
        <begin position="182"/>
        <end position="203"/>
    </location>
</feature>
<reference evidence="9" key="2">
    <citation type="submission" date="2023-05" db="EMBL/GenBank/DDBJ databases">
        <authorList>
            <consortium name="Lawrence Berkeley National Laboratory"/>
            <person name="Steindorff A."/>
            <person name="Hensen N."/>
            <person name="Bonometti L."/>
            <person name="Westerberg I."/>
            <person name="Brannstrom I.O."/>
            <person name="Guillou S."/>
            <person name="Cros-Aarteil S."/>
            <person name="Calhoun S."/>
            <person name="Haridas S."/>
            <person name="Kuo A."/>
            <person name="Mondo S."/>
            <person name="Pangilinan J."/>
            <person name="Riley R."/>
            <person name="Labutti K."/>
            <person name="Andreopoulos B."/>
            <person name="Lipzen A."/>
            <person name="Chen C."/>
            <person name="Yanf M."/>
            <person name="Daum C."/>
            <person name="Ng V."/>
            <person name="Clum A."/>
            <person name="Ohm R."/>
            <person name="Martin F."/>
            <person name="Silar P."/>
            <person name="Natvig D."/>
            <person name="Lalanne C."/>
            <person name="Gautier V."/>
            <person name="Ament-Velasquez S.L."/>
            <person name="Kruys A."/>
            <person name="Hutchinson M.I."/>
            <person name="Powell A.J."/>
            <person name="Barry K."/>
            <person name="Miller A.N."/>
            <person name="Grigoriev I.V."/>
            <person name="Debuchy R."/>
            <person name="Gladieux P."/>
            <person name="Thoren M.H."/>
            <person name="Johannesson H."/>
        </authorList>
    </citation>
    <scope>NUCLEOTIDE SEQUENCE</scope>
    <source>
        <strain evidence="9">PSN293</strain>
    </source>
</reference>
<dbReference type="InterPro" id="IPR049326">
    <property type="entry name" value="Rhodopsin_dom_fungi"/>
</dbReference>
<dbReference type="PANTHER" id="PTHR33048">
    <property type="entry name" value="PTH11-LIKE INTEGRAL MEMBRANE PROTEIN (AFU_ORTHOLOGUE AFUA_5G11245)"/>
    <property type="match status" value="1"/>
</dbReference>
<dbReference type="Pfam" id="PF20684">
    <property type="entry name" value="Fung_rhodopsin"/>
    <property type="match status" value="1"/>
</dbReference>
<sequence>MASLAPPPELPPGAFDDMSGDVIGVVVFCLIFSTLMVALRIFTRGVVVKQIGIDDYAAIVSLIVIYGAGIPIVLMTQWGLGKHIYALDPALMPELVPNYLRYFYFSIVFYCAGLMTIKLTFLFGYYRVLAVQHMRLVYIAAIVIVGGWSVSQVFVGIFTCTPVSGFWDKSIPSTCIPNLPQWYINAAGNIITDVAVFVLPLPAIWRLQLAKPQRLMLVGIFCLGFFTVVISIIRIRYLKLFDDFTWENSPSAMWSVAELTSAITCCCLPTLRPLMTRYFPNLGSRIGRSTKGYAQTYEDRTGGTSTIGAKSANRKGNMSDGGDSEMELGNSGGDAVSMGRASTSAASVGREHITSFQPTVRTDISPFENPHPGTGPMHPGDIVVQREVYLSTSGHK</sequence>
<keyword evidence="4 7" id="KW-0472">Membrane</keyword>
<feature type="transmembrane region" description="Helical" evidence="7">
    <location>
        <begin position="136"/>
        <end position="158"/>
    </location>
</feature>
<evidence type="ECO:0000256" key="1">
    <source>
        <dbReference type="ARBA" id="ARBA00004141"/>
    </source>
</evidence>
<evidence type="ECO:0000256" key="7">
    <source>
        <dbReference type="SAM" id="Phobius"/>
    </source>
</evidence>
<comment type="similarity">
    <text evidence="5">Belongs to the SAT4 family.</text>
</comment>
<dbReference type="InterPro" id="IPR052337">
    <property type="entry name" value="SAT4-like"/>
</dbReference>